<protein>
    <submittedName>
        <fullName evidence="1">Uncharacterized protein</fullName>
    </submittedName>
</protein>
<evidence type="ECO:0000313" key="2">
    <source>
        <dbReference type="Proteomes" id="UP001054945"/>
    </source>
</evidence>
<evidence type="ECO:0000313" key="1">
    <source>
        <dbReference type="EMBL" id="GIY71116.1"/>
    </source>
</evidence>
<proteinExistence type="predicted"/>
<reference evidence="1 2" key="1">
    <citation type="submission" date="2021-06" db="EMBL/GenBank/DDBJ databases">
        <title>Caerostris extrusa draft genome.</title>
        <authorList>
            <person name="Kono N."/>
            <person name="Arakawa K."/>
        </authorList>
    </citation>
    <scope>NUCLEOTIDE SEQUENCE [LARGE SCALE GENOMIC DNA]</scope>
</reference>
<dbReference type="Proteomes" id="UP001054945">
    <property type="component" value="Unassembled WGS sequence"/>
</dbReference>
<keyword evidence="2" id="KW-1185">Reference proteome</keyword>
<dbReference type="AlphaFoldDB" id="A0AAV4VMP6"/>
<dbReference type="EMBL" id="BPLR01014756">
    <property type="protein sequence ID" value="GIY71116.1"/>
    <property type="molecule type" value="Genomic_DNA"/>
</dbReference>
<comment type="caution">
    <text evidence="1">The sequence shown here is derived from an EMBL/GenBank/DDBJ whole genome shotgun (WGS) entry which is preliminary data.</text>
</comment>
<name>A0AAV4VMP6_CAEEX</name>
<accession>A0AAV4VMP6</accession>
<sequence>MRRGEAKKREIQTASLFSSEKRKYYGYSSPALSPFRKFTLVELLINAKFKSQTFPIQQSPSLTANCTLPDVIPEQNHNP</sequence>
<organism evidence="1 2">
    <name type="scientific">Caerostris extrusa</name>
    <name type="common">Bark spider</name>
    <name type="synonym">Caerostris bankana</name>
    <dbReference type="NCBI Taxonomy" id="172846"/>
    <lineage>
        <taxon>Eukaryota</taxon>
        <taxon>Metazoa</taxon>
        <taxon>Ecdysozoa</taxon>
        <taxon>Arthropoda</taxon>
        <taxon>Chelicerata</taxon>
        <taxon>Arachnida</taxon>
        <taxon>Araneae</taxon>
        <taxon>Araneomorphae</taxon>
        <taxon>Entelegynae</taxon>
        <taxon>Araneoidea</taxon>
        <taxon>Araneidae</taxon>
        <taxon>Caerostris</taxon>
    </lineage>
</organism>
<gene>
    <name evidence="1" type="ORF">CEXT_260341</name>
</gene>